<evidence type="ECO:0000313" key="4">
    <source>
        <dbReference type="EMBL" id="KAK5988294.1"/>
    </source>
</evidence>
<reference evidence="4 5" key="1">
    <citation type="submission" date="2024-01" db="EMBL/GenBank/DDBJ databases">
        <title>Complete genome of Cladobotryum mycophilum ATHUM6906.</title>
        <authorList>
            <person name="Christinaki A.C."/>
            <person name="Myridakis A.I."/>
            <person name="Kouvelis V.N."/>
        </authorList>
    </citation>
    <scope>NUCLEOTIDE SEQUENCE [LARGE SCALE GENOMIC DNA]</scope>
    <source>
        <strain evidence="4 5">ATHUM6906</strain>
    </source>
</reference>
<dbReference type="SUPFAM" id="SSF48403">
    <property type="entry name" value="Ankyrin repeat"/>
    <property type="match status" value="1"/>
</dbReference>
<dbReference type="Pfam" id="PF12796">
    <property type="entry name" value="Ank_2"/>
    <property type="match status" value="3"/>
</dbReference>
<evidence type="ECO:0000256" key="2">
    <source>
        <dbReference type="PROSITE-ProRule" id="PRU00023"/>
    </source>
</evidence>
<dbReference type="InterPro" id="IPR029058">
    <property type="entry name" value="AB_hydrolase_fold"/>
</dbReference>
<evidence type="ECO:0000256" key="1">
    <source>
        <dbReference type="ARBA" id="ARBA00022737"/>
    </source>
</evidence>
<dbReference type="InterPro" id="IPR002110">
    <property type="entry name" value="Ankyrin_rpt"/>
</dbReference>
<keyword evidence="5" id="KW-1185">Reference proteome</keyword>
<keyword evidence="1" id="KW-0677">Repeat</keyword>
<feature type="repeat" description="ANK" evidence="2">
    <location>
        <begin position="871"/>
        <end position="895"/>
    </location>
</feature>
<sequence length="1123" mass="127152">MSVSDVFTDLPGPNLDVLQVTYGLVIVSICLLAGWGCRFRPRTSNSRHRSLSHHDSPPPAERPIHVLHEDENAALDIIAVHGLAANPDYAWIWLPKNNPPGIPGYPEKHFNWLKDLLPTKLASSNIPSRIMTFNYDSNWFLDAPKQRLSNISDSLLASLRNKRVEANARPLIFIGHSFGGNLIEQTILSASRHESGFTDIAASTVGVIFLGTPHRGSAAASWGSLLASHAPSHLGFEDRILKDLEEQSGTLIDRLHDFSRWLFSESVPVICYFEKRVTDYSSRVGPMGKALPLKDLVVPETSACIDGHRKMALDTDHFKINKFYGKDDPSFKMIYPEIECMARNATDMLNRRRLPNVIPTDERNTSGKLQQCLQQMRVSNPRDVLMHIQNQKGERLENSCEWILKREEFTKWGASSGPRLLRLIGPPALERRHYLRFLWRSFTARLKDHLLLQNSNLFRHIESDFKRHSGSRLFEDLFDNSFALLRIFQDMIQDDEAGEVFILLDALDECDKSTRSDFLSSMARLFKSSQGSKGKLKVLITCRPEIGDIEDAFSGMGVSLRIDAANINDDLSLFIDKKVSALAKRKNYNKALKTKVRYALKKGSGGTFLWVSLMVADLARPGILMHQVQEKLRNLPHGLDQVYASILDRIEPSHQGIAKFILHCMVASREPLSKREIQSAFATSFPAEGSTAFPNVEDLQVYDDILSACSSIVNTVDSEYREPRLHFCHQSVKDFLLIDDSKSGQKWYHTTLDAAHLHMFHACWNYLNADNGKLYNKLFFEKEDEDGMIRLHQDSSANPLTAHPFTVYAYVWWKEHITSSCPAVLHELAIDLPKTPIMRDLSMIRAAEKNNKAMVQFLISCGGNINARDNKGATSLTYAIKNGNRDVVQVLLATGKVDVKLKWHDETLLIMVIQRKWKNIVQMLLKMEGVDLHLRDWNGMTALHWATRDGLKEIIQMLAATGNIDWNVKDKFGQTALDLAFSTGDKDIVQWILETENVDINSANVVGNPPLNWFINRGDKIMVQYLLTREDLDETRIWCNRWLQEGVDINLQDKYGQSPVTWAVANEDKDILQMLLATDKADLDSKDELGETLRALAVRMGNEDILQMLVTQGKSNTVEEGTN</sequence>
<keyword evidence="2" id="KW-0040">ANK repeat</keyword>
<dbReference type="Gene3D" id="1.25.40.20">
    <property type="entry name" value="Ankyrin repeat-containing domain"/>
    <property type="match status" value="2"/>
</dbReference>
<dbReference type="InterPro" id="IPR036770">
    <property type="entry name" value="Ankyrin_rpt-contain_sf"/>
</dbReference>
<dbReference type="EMBL" id="JAVFKD010000016">
    <property type="protein sequence ID" value="KAK5988294.1"/>
    <property type="molecule type" value="Genomic_DNA"/>
</dbReference>
<evidence type="ECO:0000259" key="3">
    <source>
        <dbReference type="Pfam" id="PF24883"/>
    </source>
</evidence>
<dbReference type="SUPFAM" id="SSF53474">
    <property type="entry name" value="alpha/beta-Hydrolases"/>
    <property type="match status" value="1"/>
</dbReference>
<dbReference type="SMART" id="SM00248">
    <property type="entry name" value="ANK"/>
    <property type="match status" value="8"/>
</dbReference>
<organism evidence="4 5">
    <name type="scientific">Cladobotryum mycophilum</name>
    <dbReference type="NCBI Taxonomy" id="491253"/>
    <lineage>
        <taxon>Eukaryota</taxon>
        <taxon>Fungi</taxon>
        <taxon>Dikarya</taxon>
        <taxon>Ascomycota</taxon>
        <taxon>Pezizomycotina</taxon>
        <taxon>Sordariomycetes</taxon>
        <taxon>Hypocreomycetidae</taxon>
        <taxon>Hypocreales</taxon>
        <taxon>Hypocreaceae</taxon>
        <taxon>Cladobotryum</taxon>
    </lineage>
</organism>
<gene>
    <name evidence="4" type="ORF">PT974_12438</name>
</gene>
<dbReference type="InterPro" id="IPR056884">
    <property type="entry name" value="NPHP3-like_N"/>
</dbReference>
<name>A0ABR0S8J2_9HYPO</name>
<dbReference type="PROSITE" id="PS50088">
    <property type="entry name" value="ANK_REPEAT"/>
    <property type="match status" value="2"/>
</dbReference>
<dbReference type="PROSITE" id="PS50297">
    <property type="entry name" value="ANK_REP_REGION"/>
    <property type="match status" value="2"/>
</dbReference>
<comment type="caution">
    <text evidence="4">The sequence shown here is derived from an EMBL/GenBank/DDBJ whole genome shotgun (WGS) entry which is preliminary data.</text>
</comment>
<feature type="domain" description="Nephrocystin 3-like N-terminal" evidence="3">
    <location>
        <begin position="449"/>
        <end position="543"/>
    </location>
</feature>
<accession>A0ABR0S8J2</accession>
<dbReference type="Gene3D" id="3.40.50.1820">
    <property type="entry name" value="alpha/beta hydrolase"/>
    <property type="match status" value="1"/>
</dbReference>
<dbReference type="Gene3D" id="3.40.50.300">
    <property type="entry name" value="P-loop containing nucleotide triphosphate hydrolases"/>
    <property type="match status" value="1"/>
</dbReference>
<dbReference type="InterPro" id="IPR027417">
    <property type="entry name" value="P-loop_NTPase"/>
</dbReference>
<evidence type="ECO:0000313" key="5">
    <source>
        <dbReference type="Proteomes" id="UP001338125"/>
    </source>
</evidence>
<proteinExistence type="predicted"/>
<feature type="repeat" description="ANK" evidence="2">
    <location>
        <begin position="938"/>
        <end position="962"/>
    </location>
</feature>
<protein>
    <submittedName>
        <fullName evidence="4">Vegetative incompatibility HET-E-1-like protein</fullName>
    </submittedName>
</protein>
<dbReference type="PANTHER" id="PTHR10039">
    <property type="entry name" value="AMELOGENIN"/>
    <property type="match status" value="1"/>
</dbReference>
<dbReference type="Proteomes" id="UP001338125">
    <property type="component" value="Unassembled WGS sequence"/>
</dbReference>
<dbReference type="Pfam" id="PF24883">
    <property type="entry name" value="NPHP3_N"/>
    <property type="match status" value="1"/>
</dbReference>